<dbReference type="SUPFAM" id="SSF56935">
    <property type="entry name" value="Porins"/>
    <property type="match status" value="1"/>
</dbReference>
<feature type="signal peptide" evidence="7">
    <location>
        <begin position="1"/>
        <end position="21"/>
    </location>
</feature>
<dbReference type="Gene3D" id="2.40.170.20">
    <property type="entry name" value="TonB-dependent receptor, beta-barrel domain"/>
    <property type="match status" value="1"/>
</dbReference>
<dbReference type="PANTHER" id="PTHR30069:SF46">
    <property type="entry name" value="OAR PROTEIN"/>
    <property type="match status" value="1"/>
</dbReference>
<dbReference type="InterPro" id="IPR057601">
    <property type="entry name" value="Oar-like_b-barrel"/>
</dbReference>
<dbReference type="SUPFAM" id="SSF49452">
    <property type="entry name" value="Starch-binding domain-like"/>
    <property type="match status" value="1"/>
</dbReference>
<keyword evidence="3" id="KW-1134">Transmembrane beta strand</keyword>
<evidence type="ECO:0000313" key="10">
    <source>
        <dbReference type="EMBL" id="MDR7122402.1"/>
    </source>
</evidence>
<evidence type="ECO:0000256" key="4">
    <source>
        <dbReference type="ARBA" id="ARBA00022692"/>
    </source>
</evidence>
<evidence type="ECO:0008006" key="12">
    <source>
        <dbReference type="Google" id="ProtNLM"/>
    </source>
</evidence>
<evidence type="ECO:0000256" key="7">
    <source>
        <dbReference type="SAM" id="SignalP"/>
    </source>
</evidence>
<accession>A0ABU1W3B9</accession>
<feature type="domain" description="TonB-dependent receptor plug" evidence="8">
    <location>
        <begin position="125"/>
        <end position="222"/>
    </location>
</feature>
<dbReference type="InterPro" id="IPR013784">
    <property type="entry name" value="Carb-bd-like_fold"/>
</dbReference>
<dbReference type="InterPro" id="IPR037066">
    <property type="entry name" value="Plug_dom_sf"/>
</dbReference>
<dbReference type="InterPro" id="IPR036942">
    <property type="entry name" value="Beta-barrel_TonB_sf"/>
</dbReference>
<gene>
    <name evidence="10" type="ORF">J2W69_003361</name>
</gene>
<dbReference type="EMBL" id="JAVDWR010000015">
    <property type="protein sequence ID" value="MDR7122402.1"/>
    <property type="molecule type" value="Genomic_DNA"/>
</dbReference>
<keyword evidence="2" id="KW-0813">Transport</keyword>
<feature type="domain" description="TonB-dependent transporter Oar-like beta-barrel" evidence="9">
    <location>
        <begin position="235"/>
        <end position="305"/>
    </location>
</feature>
<evidence type="ECO:0000256" key="3">
    <source>
        <dbReference type="ARBA" id="ARBA00022452"/>
    </source>
</evidence>
<evidence type="ECO:0000313" key="11">
    <source>
        <dbReference type="Proteomes" id="UP001257909"/>
    </source>
</evidence>
<dbReference type="Pfam" id="PF07715">
    <property type="entry name" value="Plug"/>
    <property type="match status" value="1"/>
</dbReference>
<evidence type="ECO:0000256" key="5">
    <source>
        <dbReference type="ARBA" id="ARBA00023136"/>
    </source>
</evidence>
<feature type="domain" description="TonB-dependent transporter Oar-like beta-barrel" evidence="9">
    <location>
        <begin position="350"/>
        <end position="1011"/>
    </location>
</feature>
<keyword evidence="5" id="KW-0472">Membrane</keyword>
<evidence type="ECO:0000259" key="8">
    <source>
        <dbReference type="Pfam" id="PF07715"/>
    </source>
</evidence>
<reference evidence="10 11" key="1">
    <citation type="submission" date="2023-07" db="EMBL/GenBank/DDBJ databases">
        <title>Sorghum-associated microbial communities from plants grown in Nebraska, USA.</title>
        <authorList>
            <person name="Schachtman D."/>
        </authorList>
    </citation>
    <scope>NUCLEOTIDE SEQUENCE [LARGE SCALE GENOMIC DNA]</scope>
    <source>
        <strain evidence="10 11">4138</strain>
    </source>
</reference>
<comment type="caution">
    <text evidence="10">The sequence shown here is derived from an EMBL/GenBank/DDBJ whole genome shotgun (WGS) entry which is preliminary data.</text>
</comment>
<dbReference type="Pfam" id="PF13620">
    <property type="entry name" value="CarboxypepD_reg"/>
    <property type="match status" value="1"/>
</dbReference>
<dbReference type="InterPro" id="IPR012910">
    <property type="entry name" value="Plug_dom"/>
</dbReference>
<dbReference type="Proteomes" id="UP001257909">
    <property type="component" value="Unassembled WGS sequence"/>
</dbReference>
<feature type="chain" id="PRO_5046432240" description="TonB-dependent receptor" evidence="7">
    <location>
        <begin position="22"/>
        <end position="1054"/>
    </location>
</feature>
<evidence type="ECO:0000259" key="9">
    <source>
        <dbReference type="Pfam" id="PF25183"/>
    </source>
</evidence>
<dbReference type="PANTHER" id="PTHR30069">
    <property type="entry name" value="TONB-DEPENDENT OUTER MEMBRANE RECEPTOR"/>
    <property type="match status" value="1"/>
</dbReference>
<evidence type="ECO:0000256" key="2">
    <source>
        <dbReference type="ARBA" id="ARBA00022448"/>
    </source>
</evidence>
<dbReference type="Pfam" id="PF25183">
    <property type="entry name" value="OMP_b-brl_4"/>
    <property type="match status" value="2"/>
</dbReference>
<keyword evidence="11" id="KW-1185">Reference proteome</keyword>
<dbReference type="Gene3D" id="2.170.130.10">
    <property type="entry name" value="TonB-dependent receptor, plug domain"/>
    <property type="match status" value="1"/>
</dbReference>
<sequence length="1054" mass="114985">MKIKHIALAVALAMGSGAVLADTSSAIRGKITTPEGNAAAGTKIIITHVPSGTSREVVTNSSGSFVASGLRVGGPYKVVVDSDTYSDETLDGIFLQLGDTYQINQALQSQSIERIAVTGSAIAYSSSGSASYFGADDIANAPSLNRDIKDLVRNNPLVVVSPGANAELSVAGTNPRFNSINVDGIAQNDDFGLNSNGYPTQRPPISMDAIEQLSIETSPFNAKASGFQGALIDAVTKSGTNETKGSVFYEFMNDGMAGTPTNKLTGKEVELDYDTKTFGATLGGAIVQDKLFFFTAVEKYKNESQPIWGPAGSGAGGVSNVTQANLAEVTRIAKEVYGVDPGSWDLSPAEDDEKLLIKLDWNMNDQHRSAFTYQYNKGNKTENTSTGATSLRLSSNWYNKEETLNNYAYKLYSDWTSDFSTQISATYMDVATAQESFEKGIGDVTIRTAAPGAAFADIAIGSDTSRHSNDLAKKVFILGLDGDYLMDEHHFSFGYQLKRSDIFNLFLQGTKGVYLFDSIADFEARKAHVFYKNALSLNPDDAAANFVRSEHAIYAQDEYAIADDVTLTYGLRYERLTSGDVPLLNSQFVTRRGFANTENLDGVDIFLPRVGFKWDATTDLTVRGGVGRFSGGQPTVWVSNSYSNPGVGVGETTPNSSSSPIFENVDLASVPQSLRDQVASGSVASDVNFVDPNYKLPSDWRAQLAADYVFSIPGLGDDFSWTTELLYMRRQNESYWVDLTLEDHKAGTTADGQRQLYNVPSNLRRDLMLTNTDLEGKSRIFNTSLYKDWNNGLTTNISYTNQDIEDVHVSTSSTASSNYGNNVVINRNDAMLGRSTFETEHRFVFNLGYEHEFFSGYPTNVNLFFERRSGRPVSYVINGSDIDGSGPLRSPFDAGRDTSVSPRTTNAAFLPYIPLSESDPAIAFLNDATKADFFARIKELGLDKYAGQYLPKGAGTSPWVSSMDLSIRQSIPGFVEGHTGTFYVTVNNLLNLLNDDWGQVYATRFGTITLANFAIDPTTKQTVYAGVRNSDKAYDEFFAQESAYRIKVGVNYRF</sequence>
<keyword evidence="6" id="KW-0998">Cell outer membrane</keyword>
<keyword evidence="4" id="KW-0812">Transmembrane</keyword>
<name>A0ABU1W3B9_9GAMM</name>
<evidence type="ECO:0000256" key="6">
    <source>
        <dbReference type="ARBA" id="ARBA00023237"/>
    </source>
</evidence>
<evidence type="ECO:0000256" key="1">
    <source>
        <dbReference type="ARBA" id="ARBA00004571"/>
    </source>
</evidence>
<dbReference type="RefSeq" id="WP_310280625.1">
    <property type="nucleotide sequence ID" value="NZ_JAVDWR010000015.1"/>
</dbReference>
<dbReference type="Gene3D" id="2.60.40.1120">
    <property type="entry name" value="Carboxypeptidase-like, regulatory domain"/>
    <property type="match status" value="1"/>
</dbReference>
<organism evidence="10 11">
    <name type="scientific">Rheinheimera soli</name>
    <dbReference type="NCBI Taxonomy" id="443616"/>
    <lineage>
        <taxon>Bacteria</taxon>
        <taxon>Pseudomonadati</taxon>
        <taxon>Pseudomonadota</taxon>
        <taxon>Gammaproteobacteria</taxon>
        <taxon>Chromatiales</taxon>
        <taxon>Chromatiaceae</taxon>
        <taxon>Rheinheimera</taxon>
    </lineage>
</organism>
<protein>
    <recommendedName>
        <fullName evidence="12">TonB-dependent receptor</fullName>
    </recommendedName>
</protein>
<comment type="subcellular location">
    <subcellularLocation>
        <location evidence="1">Cell outer membrane</location>
        <topology evidence="1">Multi-pass membrane protein</topology>
    </subcellularLocation>
</comment>
<dbReference type="InterPro" id="IPR039426">
    <property type="entry name" value="TonB-dep_rcpt-like"/>
</dbReference>
<keyword evidence="7" id="KW-0732">Signal</keyword>
<proteinExistence type="predicted"/>